<evidence type="ECO:0000256" key="1">
    <source>
        <dbReference type="ARBA" id="ARBA00022723"/>
    </source>
</evidence>
<keyword evidence="1" id="KW-0479">Metal-binding</keyword>
<feature type="domain" description="EF-hand" evidence="4">
    <location>
        <begin position="9"/>
        <end position="44"/>
    </location>
</feature>
<dbReference type="PROSITE" id="PS00018">
    <property type="entry name" value="EF_HAND_1"/>
    <property type="match status" value="2"/>
</dbReference>
<organism evidence="5 6">
    <name type="scientific">Brassica cretica</name>
    <name type="common">Mustard</name>
    <dbReference type="NCBI Taxonomy" id="69181"/>
    <lineage>
        <taxon>Eukaryota</taxon>
        <taxon>Viridiplantae</taxon>
        <taxon>Streptophyta</taxon>
        <taxon>Embryophyta</taxon>
        <taxon>Tracheophyta</taxon>
        <taxon>Spermatophyta</taxon>
        <taxon>Magnoliopsida</taxon>
        <taxon>eudicotyledons</taxon>
        <taxon>Gunneridae</taxon>
        <taxon>Pentapetalae</taxon>
        <taxon>rosids</taxon>
        <taxon>malvids</taxon>
        <taxon>Brassicales</taxon>
        <taxon>Brassicaceae</taxon>
        <taxon>Brassiceae</taxon>
        <taxon>Brassica</taxon>
    </lineage>
</organism>
<keyword evidence="6" id="KW-1185">Reference proteome</keyword>
<dbReference type="InterPro" id="IPR039647">
    <property type="entry name" value="EF_hand_pair_protein_CML-like"/>
</dbReference>
<proteinExistence type="predicted"/>
<evidence type="ECO:0000259" key="4">
    <source>
        <dbReference type="PROSITE" id="PS50222"/>
    </source>
</evidence>
<evidence type="ECO:0000313" key="5">
    <source>
        <dbReference type="EMBL" id="KAF3591286.1"/>
    </source>
</evidence>
<dbReference type="Proteomes" id="UP000266723">
    <property type="component" value="Unassembled WGS sequence"/>
</dbReference>
<keyword evidence="2" id="KW-0677">Repeat</keyword>
<keyword evidence="3" id="KW-0106">Calcium</keyword>
<sequence>MRRKSPESAEEADLVEAFKVFDENGDGFISARELQAVLKKLGLPEGSEMERVEKMIVSVDRNQDGRVDFSEFKNMMRIVLIKIWPPLAESIGEIILSSCRIHGDVSSARRIAEKLITLDPPNSAAYVLLNNTYSSVR</sequence>
<dbReference type="Gene3D" id="1.10.238.10">
    <property type="entry name" value="EF-hand"/>
    <property type="match status" value="1"/>
</dbReference>
<dbReference type="SMART" id="SM00054">
    <property type="entry name" value="EFh"/>
    <property type="match status" value="2"/>
</dbReference>
<dbReference type="Pfam" id="PF13499">
    <property type="entry name" value="EF-hand_7"/>
    <property type="match status" value="1"/>
</dbReference>
<dbReference type="CDD" id="cd00051">
    <property type="entry name" value="EFh"/>
    <property type="match status" value="1"/>
</dbReference>
<evidence type="ECO:0000313" key="6">
    <source>
        <dbReference type="Proteomes" id="UP000266723"/>
    </source>
</evidence>
<dbReference type="PANTHER" id="PTHR10891">
    <property type="entry name" value="EF-HAND CALCIUM-BINDING DOMAIN CONTAINING PROTEIN"/>
    <property type="match status" value="1"/>
</dbReference>
<dbReference type="InterPro" id="IPR011992">
    <property type="entry name" value="EF-hand-dom_pair"/>
</dbReference>
<name>A0ABQ7E3A0_BRACR</name>
<feature type="domain" description="EF-hand" evidence="4">
    <location>
        <begin position="47"/>
        <end position="82"/>
    </location>
</feature>
<dbReference type="SUPFAM" id="SSF47473">
    <property type="entry name" value="EF-hand"/>
    <property type="match status" value="1"/>
</dbReference>
<evidence type="ECO:0000256" key="3">
    <source>
        <dbReference type="ARBA" id="ARBA00022837"/>
    </source>
</evidence>
<protein>
    <recommendedName>
        <fullName evidence="4">EF-hand domain-containing protein</fullName>
    </recommendedName>
</protein>
<comment type="caution">
    <text evidence="5">The sequence shown here is derived from an EMBL/GenBank/DDBJ whole genome shotgun (WGS) entry which is preliminary data.</text>
</comment>
<dbReference type="PROSITE" id="PS50222">
    <property type="entry name" value="EF_HAND_2"/>
    <property type="match status" value="2"/>
</dbReference>
<dbReference type="EMBL" id="QGKV02000299">
    <property type="protein sequence ID" value="KAF3591286.1"/>
    <property type="molecule type" value="Genomic_DNA"/>
</dbReference>
<reference evidence="5 6" key="1">
    <citation type="journal article" date="2020" name="BMC Genomics">
        <title>Intraspecific diversification of the crop wild relative Brassica cretica Lam. using demographic model selection.</title>
        <authorList>
            <person name="Kioukis A."/>
            <person name="Michalopoulou V.A."/>
            <person name="Briers L."/>
            <person name="Pirintsos S."/>
            <person name="Studholme D.J."/>
            <person name="Pavlidis P."/>
            <person name="Sarris P.F."/>
        </authorList>
    </citation>
    <scope>NUCLEOTIDE SEQUENCE [LARGE SCALE GENOMIC DNA]</scope>
    <source>
        <strain evidence="6">cv. PFS-1207/04</strain>
    </source>
</reference>
<accession>A0ABQ7E3A0</accession>
<dbReference type="InterPro" id="IPR018247">
    <property type="entry name" value="EF_Hand_1_Ca_BS"/>
</dbReference>
<gene>
    <name evidence="5" type="ORF">DY000_02026976</name>
</gene>
<evidence type="ECO:0000256" key="2">
    <source>
        <dbReference type="ARBA" id="ARBA00022737"/>
    </source>
</evidence>
<dbReference type="InterPro" id="IPR002048">
    <property type="entry name" value="EF_hand_dom"/>
</dbReference>